<gene>
    <name evidence="2" type="ORF">KDA_56880</name>
</gene>
<keyword evidence="3" id="KW-1185">Reference proteome</keyword>
<protein>
    <recommendedName>
        <fullName evidence="4">TIGR02677 family protein</fullName>
    </recommendedName>
</protein>
<name>A0A402BFR1_9CHLR</name>
<organism evidence="2 3">
    <name type="scientific">Dictyobacter alpinus</name>
    <dbReference type="NCBI Taxonomy" id="2014873"/>
    <lineage>
        <taxon>Bacteria</taxon>
        <taxon>Bacillati</taxon>
        <taxon>Chloroflexota</taxon>
        <taxon>Ktedonobacteria</taxon>
        <taxon>Ktedonobacterales</taxon>
        <taxon>Dictyobacteraceae</taxon>
        <taxon>Dictyobacter</taxon>
    </lineage>
</organism>
<feature type="region of interest" description="Disordered" evidence="1">
    <location>
        <begin position="378"/>
        <end position="399"/>
    </location>
</feature>
<dbReference type="AlphaFoldDB" id="A0A402BFR1"/>
<dbReference type="NCBIfam" id="TIGR02677">
    <property type="entry name" value="TIGR02677 family protein"/>
    <property type="match status" value="1"/>
</dbReference>
<evidence type="ECO:0000313" key="3">
    <source>
        <dbReference type="Proteomes" id="UP000287171"/>
    </source>
</evidence>
<sequence length="535" mass="60961">MTSLDAHEALLTREEYVESANPHQGNVAASVTTFQPFGTILLFNYLTPISDRTDWYRSIMRTFFQSSRKYRYQLTAEDVVEAVRDDTKMEYHLDACKGDLDRLVKWGNLTTLYDTSRVTTIADFRSPILRYQASPEALEIEGFLASHAHVGASEGGLYQGDLPLLWQALQTVDRWLNDDQSSYTPERRQEIAEQWRQAFTAWEKVVNDAAQYLGSMNQSAQQAVNMASYLSYKNIVVNYIQSFAQQLVQHSNAVRSLLLTWVDTEKKERLLAIITSTPPPIQSLAENPDRWREDVQQQIEAFEEWFIRESNVAMFLKAARDAVEKVVQRAHALASSMRPHTDYVTMLHGLAGQFMQTDDLQVAQQLYASAFASSTPIHLPEGLTGSPEVTDRRNERKPWNETAAVTRSLRPIYKGNVERVAEQPMRSNTEALYHLKLTHDTQNKLQQQRFAHIFQTELLDLGTIKTIAPEERAAITEVIDGCLCSPALEYSLPDGSLVTLLNRDEQAYISLHSQDGVLLVPRYRLRRQLPASRLS</sequence>
<comment type="caution">
    <text evidence="2">The sequence shown here is derived from an EMBL/GenBank/DDBJ whole genome shotgun (WGS) entry which is preliminary data.</text>
</comment>
<dbReference type="Pfam" id="PF09660">
    <property type="entry name" value="DUF2397"/>
    <property type="match status" value="1"/>
</dbReference>
<accession>A0A402BFR1</accession>
<evidence type="ECO:0000313" key="2">
    <source>
        <dbReference type="EMBL" id="GCE30204.1"/>
    </source>
</evidence>
<proteinExistence type="predicted"/>
<dbReference type="InterPro" id="IPR013493">
    <property type="entry name" value="CHP02677"/>
</dbReference>
<dbReference type="Proteomes" id="UP000287171">
    <property type="component" value="Unassembled WGS sequence"/>
</dbReference>
<reference evidence="3" key="1">
    <citation type="submission" date="2018-12" db="EMBL/GenBank/DDBJ databases">
        <title>Tengunoibacter tsumagoiensis gen. nov., sp. nov., Dictyobacter kobayashii sp. nov., D. alpinus sp. nov., and D. joshuensis sp. nov. and description of Dictyobacteraceae fam. nov. within the order Ktedonobacterales isolated from Tengu-no-mugimeshi.</title>
        <authorList>
            <person name="Wang C.M."/>
            <person name="Zheng Y."/>
            <person name="Sakai Y."/>
            <person name="Toyoda A."/>
            <person name="Minakuchi Y."/>
            <person name="Abe K."/>
            <person name="Yokota A."/>
            <person name="Yabe S."/>
        </authorList>
    </citation>
    <scope>NUCLEOTIDE SEQUENCE [LARGE SCALE GENOMIC DNA]</scope>
    <source>
        <strain evidence="3">Uno16</strain>
    </source>
</reference>
<evidence type="ECO:0008006" key="4">
    <source>
        <dbReference type="Google" id="ProtNLM"/>
    </source>
</evidence>
<dbReference type="RefSeq" id="WP_161982476.1">
    <property type="nucleotide sequence ID" value="NZ_BIFT01000002.1"/>
</dbReference>
<evidence type="ECO:0000256" key="1">
    <source>
        <dbReference type="SAM" id="MobiDB-lite"/>
    </source>
</evidence>
<feature type="compositionally biased region" description="Basic and acidic residues" evidence="1">
    <location>
        <begin position="389"/>
        <end position="399"/>
    </location>
</feature>
<dbReference type="EMBL" id="BIFT01000002">
    <property type="protein sequence ID" value="GCE30204.1"/>
    <property type="molecule type" value="Genomic_DNA"/>
</dbReference>